<comment type="caution">
    <text evidence="3">The sequence shown here is derived from an EMBL/GenBank/DDBJ whole genome shotgun (WGS) entry which is preliminary data.</text>
</comment>
<accession>A0A1G1VPV4</accession>
<evidence type="ECO:0000256" key="2">
    <source>
        <dbReference type="SAM" id="Phobius"/>
    </source>
</evidence>
<keyword evidence="2" id="KW-0812">Transmembrane</keyword>
<dbReference type="STRING" id="1797589.A2784_03305"/>
<reference evidence="3 4" key="1">
    <citation type="journal article" date="2016" name="Nat. Commun.">
        <title>Thousands of microbial genomes shed light on interconnected biogeochemical processes in an aquifer system.</title>
        <authorList>
            <person name="Anantharaman K."/>
            <person name="Brown C.T."/>
            <person name="Hug L.A."/>
            <person name="Sharon I."/>
            <person name="Castelle C.J."/>
            <person name="Probst A.J."/>
            <person name="Thomas B.C."/>
            <person name="Singh A."/>
            <person name="Wilkins M.J."/>
            <person name="Karaoz U."/>
            <person name="Brodie E.L."/>
            <person name="Williams K.H."/>
            <person name="Hubbard S.S."/>
            <person name="Banfield J.F."/>
        </authorList>
    </citation>
    <scope>NUCLEOTIDE SEQUENCE [LARGE SCALE GENOMIC DNA]</scope>
</reference>
<proteinExistence type="predicted"/>
<keyword evidence="2" id="KW-1133">Transmembrane helix</keyword>
<evidence type="ECO:0000313" key="4">
    <source>
        <dbReference type="Proteomes" id="UP000177324"/>
    </source>
</evidence>
<evidence type="ECO:0000256" key="1">
    <source>
        <dbReference type="SAM" id="MobiDB-lite"/>
    </source>
</evidence>
<organism evidence="3 4">
    <name type="scientific">Candidatus Chisholmbacteria bacterium RIFCSPHIGHO2_01_FULL_48_12</name>
    <dbReference type="NCBI Taxonomy" id="1797589"/>
    <lineage>
        <taxon>Bacteria</taxon>
        <taxon>Candidatus Chisholmiibacteriota</taxon>
    </lineage>
</organism>
<keyword evidence="2" id="KW-0472">Membrane</keyword>
<feature type="region of interest" description="Disordered" evidence="1">
    <location>
        <begin position="41"/>
        <end position="76"/>
    </location>
</feature>
<evidence type="ECO:0000313" key="3">
    <source>
        <dbReference type="EMBL" id="OGY17415.1"/>
    </source>
</evidence>
<name>A0A1G1VPV4_9BACT</name>
<dbReference type="EMBL" id="MHCH01000026">
    <property type="protein sequence ID" value="OGY17415.1"/>
    <property type="molecule type" value="Genomic_DNA"/>
</dbReference>
<dbReference type="Proteomes" id="UP000177324">
    <property type="component" value="Unassembled WGS sequence"/>
</dbReference>
<dbReference type="AlphaFoldDB" id="A0A1G1VPV4"/>
<sequence length="274" mass="30287">MDQVKKLAFGVIVVVVMGVITPVGVRAFWIVDERGQVVHEGEVLGRGDEDKQEDKSGPSEKKDDEVRTEVRNEAGERIETRVKEGETRTEIRSGGTRVRLERRDDRVVIRAKREDGEEEELGNQGILKIRDREDKNEIEVEAGEKEGEFVLRRGQVEAETKFPLSVNLATNELIVTTPAGERVVTVLPDQAVQNMLAANVIDQLGATPEETGVTLGERQGVPVYEIPGVKQRKLLGFIPVTIEQTAIVSAETGELVATEDVSLVERVVDLLSTE</sequence>
<feature type="transmembrane region" description="Helical" evidence="2">
    <location>
        <begin position="7"/>
        <end position="29"/>
    </location>
</feature>
<protein>
    <submittedName>
        <fullName evidence="3">Uncharacterized protein</fullName>
    </submittedName>
</protein>
<gene>
    <name evidence="3" type="ORF">A2784_03305</name>
</gene>